<evidence type="ECO:0000256" key="2">
    <source>
        <dbReference type="ARBA" id="ARBA00006950"/>
    </source>
</evidence>
<evidence type="ECO:0000256" key="3">
    <source>
        <dbReference type="ARBA" id="ARBA00022434"/>
    </source>
</evidence>
<dbReference type="AlphaFoldDB" id="A0A4R3KJH5"/>
<dbReference type="PANTHER" id="PTHR11431">
    <property type="entry name" value="FERRITIN"/>
    <property type="match status" value="1"/>
</dbReference>
<evidence type="ECO:0000256" key="4">
    <source>
        <dbReference type="ARBA" id="ARBA00022723"/>
    </source>
</evidence>
<reference evidence="11 12" key="1">
    <citation type="submission" date="2019-03" db="EMBL/GenBank/DDBJ databases">
        <title>Genomic Encyclopedia of Type Strains, Phase IV (KMG-IV): sequencing the most valuable type-strain genomes for metagenomic binning, comparative biology and taxonomic classification.</title>
        <authorList>
            <person name="Goeker M."/>
        </authorList>
    </citation>
    <scope>NUCLEOTIDE SEQUENCE [LARGE SCALE GENOMIC DNA]</scope>
    <source>
        <strain evidence="11 12">DSM 23802</strain>
    </source>
</reference>
<organism evidence="11 12">
    <name type="scientific">Tepidibacillus fermentans</name>
    <dbReference type="NCBI Taxonomy" id="1281767"/>
    <lineage>
        <taxon>Bacteria</taxon>
        <taxon>Bacillati</taxon>
        <taxon>Bacillota</taxon>
        <taxon>Bacilli</taxon>
        <taxon>Bacillales</taxon>
        <taxon>Bacillaceae</taxon>
        <taxon>Tepidibacillus</taxon>
    </lineage>
</organism>
<dbReference type="GO" id="GO:0042802">
    <property type="term" value="F:identical protein binding"/>
    <property type="evidence" value="ECO:0007669"/>
    <property type="project" value="UniProtKB-ARBA"/>
</dbReference>
<evidence type="ECO:0000256" key="8">
    <source>
        <dbReference type="PIRSR" id="PIRSR601519-1"/>
    </source>
</evidence>
<dbReference type="GO" id="GO:0004322">
    <property type="term" value="F:ferroxidase activity"/>
    <property type="evidence" value="ECO:0007669"/>
    <property type="project" value="TreeGrafter"/>
</dbReference>
<proteinExistence type="inferred from homology"/>
<feature type="domain" description="Ferritin-like diiron" evidence="10">
    <location>
        <begin position="1"/>
        <end position="145"/>
    </location>
</feature>
<dbReference type="Proteomes" id="UP000295788">
    <property type="component" value="Unassembled WGS sequence"/>
</dbReference>
<dbReference type="Gene3D" id="1.20.1260.10">
    <property type="match status" value="1"/>
</dbReference>
<dbReference type="GO" id="GO:0008199">
    <property type="term" value="F:ferric iron binding"/>
    <property type="evidence" value="ECO:0007669"/>
    <property type="project" value="InterPro"/>
</dbReference>
<keyword evidence="4 8" id="KW-0479">Metal-binding</keyword>
<comment type="subcellular location">
    <subcellularLocation>
        <location evidence="9">Cytoplasm</location>
    </subcellularLocation>
</comment>
<dbReference type="FunFam" id="1.20.1260.10:FF:000001">
    <property type="entry name" value="Non-heme ferritin"/>
    <property type="match status" value="1"/>
</dbReference>
<dbReference type="EC" id="1.16.3.2" evidence="9"/>
<evidence type="ECO:0000256" key="5">
    <source>
        <dbReference type="ARBA" id="ARBA00023002"/>
    </source>
</evidence>
<feature type="binding site" evidence="8">
    <location>
        <position position="127"/>
    </location>
    <ligand>
        <name>Fe cation</name>
        <dbReference type="ChEBI" id="CHEBI:24875"/>
        <label>1</label>
    </ligand>
</feature>
<dbReference type="EMBL" id="SMAB01000004">
    <property type="protein sequence ID" value="TCS83462.1"/>
    <property type="molecule type" value="Genomic_DNA"/>
</dbReference>
<dbReference type="OrthoDB" id="9801481at2"/>
<keyword evidence="5" id="KW-0560">Oxidoreductase</keyword>
<evidence type="ECO:0000313" key="11">
    <source>
        <dbReference type="EMBL" id="TCS83462.1"/>
    </source>
</evidence>
<evidence type="ECO:0000256" key="1">
    <source>
        <dbReference type="ARBA" id="ARBA00002485"/>
    </source>
</evidence>
<dbReference type="SUPFAM" id="SSF47240">
    <property type="entry name" value="Ferritin-like"/>
    <property type="match status" value="1"/>
</dbReference>
<dbReference type="InterPro" id="IPR041719">
    <property type="entry name" value="Ferritin_prok"/>
</dbReference>
<keyword evidence="6 8" id="KW-0408">Iron</keyword>
<evidence type="ECO:0000256" key="7">
    <source>
        <dbReference type="ARBA" id="ARBA00048035"/>
    </source>
</evidence>
<evidence type="ECO:0000259" key="10">
    <source>
        <dbReference type="PROSITE" id="PS50905"/>
    </source>
</evidence>
<gene>
    <name evidence="11" type="ORF">EDD72_1045</name>
</gene>
<feature type="binding site" evidence="8">
    <location>
        <position position="53"/>
    </location>
    <ligand>
        <name>Fe cation</name>
        <dbReference type="ChEBI" id="CHEBI:24875"/>
        <label>1</label>
    </ligand>
</feature>
<evidence type="ECO:0000313" key="12">
    <source>
        <dbReference type="Proteomes" id="UP000295788"/>
    </source>
</evidence>
<dbReference type="GO" id="GO:0008198">
    <property type="term" value="F:ferrous iron binding"/>
    <property type="evidence" value="ECO:0007669"/>
    <property type="project" value="TreeGrafter"/>
</dbReference>
<accession>A0A4R3KJH5</accession>
<dbReference type="Pfam" id="PF00210">
    <property type="entry name" value="Ferritin"/>
    <property type="match status" value="1"/>
</dbReference>
<feature type="binding site" evidence="8">
    <location>
        <position position="50"/>
    </location>
    <ligand>
        <name>Fe cation</name>
        <dbReference type="ChEBI" id="CHEBI:24875"/>
        <label>1</label>
    </ligand>
</feature>
<evidence type="ECO:0000256" key="6">
    <source>
        <dbReference type="ARBA" id="ARBA00023004"/>
    </source>
</evidence>
<keyword evidence="9" id="KW-0963">Cytoplasm</keyword>
<evidence type="ECO:0000256" key="9">
    <source>
        <dbReference type="RuleBase" id="RU361145"/>
    </source>
</evidence>
<dbReference type="InterPro" id="IPR009040">
    <property type="entry name" value="Ferritin-like_diiron"/>
</dbReference>
<feature type="binding site" evidence="8">
    <location>
        <position position="17"/>
    </location>
    <ligand>
        <name>Fe cation</name>
        <dbReference type="ChEBI" id="CHEBI:24875"/>
        <label>1</label>
    </ligand>
</feature>
<dbReference type="PROSITE" id="PS50905">
    <property type="entry name" value="FERRITIN_LIKE"/>
    <property type="match status" value="1"/>
</dbReference>
<sequence>MISDNLLHELNEQVKFEFYSENLYLAMAAYCYSEDFDGFAHFFEVQAQEENFHAMKFFRFINDRDGRVRIQGIETPQNDYESILDVFQKAYEHEQEVTNRIYKLSDLAMEEKEHATISFLKWFIDEQVEEEATFKTIIKKLERIGTDINALYQLDAELAKRVFTPPTE</sequence>
<dbReference type="InterPro" id="IPR008331">
    <property type="entry name" value="Ferritin_DPS_dom"/>
</dbReference>
<dbReference type="GO" id="GO:0006826">
    <property type="term" value="P:iron ion transport"/>
    <property type="evidence" value="ECO:0007669"/>
    <property type="project" value="InterPro"/>
</dbReference>
<dbReference type="InterPro" id="IPR009078">
    <property type="entry name" value="Ferritin-like_SF"/>
</dbReference>
<feature type="binding site" evidence="8">
    <location>
        <position position="94"/>
    </location>
    <ligand>
        <name>Fe cation</name>
        <dbReference type="ChEBI" id="CHEBI:24875"/>
        <label>1</label>
    </ligand>
</feature>
<keyword evidence="3 9" id="KW-0409">Iron storage</keyword>
<comment type="function">
    <text evidence="1 9">Iron-storage protein.</text>
</comment>
<comment type="caution">
    <text evidence="11">The sequence shown here is derived from an EMBL/GenBank/DDBJ whole genome shotgun (WGS) entry which is preliminary data.</text>
</comment>
<protein>
    <recommendedName>
        <fullName evidence="9">Ferritin</fullName>
        <ecNumber evidence="9">1.16.3.2</ecNumber>
    </recommendedName>
</protein>
<dbReference type="PANTHER" id="PTHR11431:SF127">
    <property type="entry name" value="BACTERIAL NON-HEME FERRITIN"/>
    <property type="match status" value="1"/>
</dbReference>
<dbReference type="CDD" id="cd01055">
    <property type="entry name" value="Nonheme_Ferritin"/>
    <property type="match status" value="1"/>
</dbReference>
<dbReference type="InterPro" id="IPR001519">
    <property type="entry name" value="Ferritin"/>
</dbReference>
<dbReference type="RefSeq" id="WP_132767310.1">
    <property type="nucleotide sequence ID" value="NZ_SMAB01000004.1"/>
</dbReference>
<dbReference type="GO" id="GO:0005829">
    <property type="term" value="C:cytosol"/>
    <property type="evidence" value="ECO:0007669"/>
    <property type="project" value="TreeGrafter"/>
</dbReference>
<dbReference type="GO" id="GO:0006879">
    <property type="term" value="P:intracellular iron ion homeostasis"/>
    <property type="evidence" value="ECO:0007669"/>
    <property type="project" value="UniProtKB-KW"/>
</dbReference>
<dbReference type="InterPro" id="IPR012347">
    <property type="entry name" value="Ferritin-like"/>
</dbReference>
<name>A0A4R3KJH5_9BACI</name>
<comment type="similarity">
    <text evidence="2 9">Belongs to the ferritin family. Prokaryotic subfamily.</text>
</comment>
<comment type="catalytic activity">
    <reaction evidence="7 9">
        <text>4 Fe(2+) + O2 + 6 H2O = 4 iron(III) oxide-hydroxide + 12 H(+)</text>
        <dbReference type="Rhea" id="RHEA:11972"/>
        <dbReference type="ChEBI" id="CHEBI:15377"/>
        <dbReference type="ChEBI" id="CHEBI:15378"/>
        <dbReference type="ChEBI" id="CHEBI:15379"/>
        <dbReference type="ChEBI" id="CHEBI:29033"/>
        <dbReference type="ChEBI" id="CHEBI:78619"/>
        <dbReference type="EC" id="1.16.3.2"/>
    </reaction>
</comment>
<keyword evidence="12" id="KW-1185">Reference proteome</keyword>